<dbReference type="Proteomes" id="UP000299102">
    <property type="component" value="Unassembled WGS sequence"/>
</dbReference>
<dbReference type="InterPro" id="IPR027417">
    <property type="entry name" value="P-loop_NTPase"/>
</dbReference>
<evidence type="ECO:0000313" key="2">
    <source>
        <dbReference type="Proteomes" id="UP000299102"/>
    </source>
</evidence>
<name>A0A4C1YA35_EUMVA</name>
<proteinExistence type="predicted"/>
<reference evidence="1 2" key="1">
    <citation type="journal article" date="2019" name="Commun. Biol.">
        <title>The bagworm genome reveals a unique fibroin gene that provides high tensile strength.</title>
        <authorList>
            <person name="Kono N."/>
            <person name="Nakamura H."/>
            <person name="Ohtoshi R."/>
            <person name="Tomita M."/>
            <person name="Numata K."/>
            <person name="Arakawa K."/>
        </authorList>
    </citation>
    <scope>NUCLEOTIDE SEQUENCE [LARGE SCALE GENOMIC DNA]</scope>
</reference>
<keyword evidence="2" id="KW-1185">Reference proteome</keyword>
<dbReference type="OrthoDB" id="190375at2759"/>
<comment type="caution">
    <text evidence="1">The sequence shown here is derived from an EMBL/GenBank/DDBJ whole genome shotgun (WGS) entry which is preliminary data.</text>
</comment>
<dbReference type="STRING" id="151549.A0A4C1YA35"/>
<dbReference type="Gene3D" id="1.20.5.190">
    <property type="match status" value="2"/>
</dbReference>
<accession>A0A4C1YA35</accession>
<protein>
    <submittedName>
        <fullName evidence="1">Spermatogenesis-associated protein 17</fullName>
    </submittedName>
</protein>
<evidence type="ECO:0000313" key="1">
    <source>
        <dbReference type="EMBL" id="GBP71742.1"/>
    </source>
</evidence>
<dbReference type="SUPFAM" id="SSF52540">
    <property type="entry name" value="P-loop containing nucleoside triphosphate hydrolases"/>
    <property type="match status" value="1"/>
</dbReference>
<sequence>MATVHEFMINENELYAELQIKADLAENRRLQRYLAARVIQRWTRGYLIRKYILWLNKQATTIQCAYRVHVAKKAYRRALERAVKDKFRKYYDKHATKIQALWRGHYSRKNIFCYKSYRCWLSVVKEKGERRAAEAAEFGLRSRADDLRVLEAEAKEWIAFVVFKLHHLLRTVAREGIYSDHSSTELSEFETLLNSIRYTEYMKRLKQKYNQYVKEHKSAFSNKRLFPVIGDGKDYWYMSLADMYDMTSTPPKETNTRARTMHHGPMHQKPFMWKRLPSPKYVGSLAPFKTDIHTDRLTKQTPDPRFYLYVQYYKPRPDLFDYVDFHINALLKMKEMQYGGISRKCLTKHWK</sequence>
<dbReference type="EMBL" id="BGZK01001119">
    <property type="protein sequence ID" value="GBP71742.1"/>
    <property type="molecule type" value="Genomic_DNA"/>
</dbReference>
<dbReference type="InterPro" id="IPR000048">
    <property type="entry name" value="IQ_motif_EF-hand-BS"/>
</dbReference>
<dbReference type="PROSITE" id="PS50096">
    <property type="entry name" value="IQ"/>
    <property type="match status" value="3"/>
</dbReference>
<gene>
    <name evidence="1" type="primary">SPATA17</name>
    <name evidence="1" type="ORF">EVAR_62585_1</name>
</gene>
<dbReference type="SMART" id="SM00015">
    <property type="entry name" value="IQ"/>
    <property type="match status" value="3"/>
</dbReference>
<dbReference type="AlphaFoldDB" id="A0A4C1YA35"/>
<dbReference type="Pfam" id="PF00612">
    <property type="entry name" value="IQ"/>
    <property type="match status" value="3"/>
</dbReference>
<organism evidence="1 2">
    <name type="scientific">Eumeta variegata</name>
    <name type="common">Bagworm moth</name>
    <name type="synonym">Eumeta japonica</name>
    <dbReference type="NCBI Taxonomy" id="151549"/>
    <lineage>
        <taxon>Eukaryota</taxon>
        <taxon>Metazoa</taxon>
        <taxon>Ecdysozoa</taxon>
        <taxon>Arthropoda</taxon>
        <taxon>Hexapoda</taxon>
        <taxon>Insecta</taxon>
        <taxon>Pterygota</taxon>
        <taxon>Neoptera</taxon>
        <taxon>Endopterygota</taxon>
        <taxon>Lepidoptera</taxon>
        <taxon>Glossata</taxon>
        <taxon>Ditrysia</taxon>
        <taxon>Tineoidea</taxon>
        <taxon>Psychidae</taxon>
        <taxon>Oiketicinae</taxon>
        <taxon>Eumeta</taxon>
    </lineage>
</organism>